<evidence type="ECO:0000256" key="4">
    <source>
        <dbReference type="ARBA" id="ARBA00023015"/>
    </source>
</evidence>
<evidence type="ECO:0000313" key="9">
    <source>
        <dbReference type="Proteomes" id="UP000054324"/>
    </source>
</evidence>
<dbReference type="RefSeq" id="XP_009175171.1">
    <property type="nucleotide sequence ID" value="XM_009176907.1"/>
</dbReference>
<dbReference type="GeneID" id="20324684"/>
<evidence type="ECO:0000256" key="6">
    <source>
        <dbReference type="ARBA" id="ARBA00023163"/>
    </source>
</evidence>
<reference evidence="8 9" key="1">
    <citation type="submission" date="2013-11" db="EMBL/GenBank/DDBJ databases">
        <title>Opisthorchis viverrini - life in the bile duct.</title>
        <authorList>
            <person name="Young N.D."/>
            <person name="Nagarajan N."/>
            <person name="Lin S.J."/>
            <person name="Korhonen P.K."/>
            <person name="Jex A.R."/>
            <person name="Hall R.S."/>
            <person name="Safavi-Hemami H."/>
            <person name="Kaewkong W."/>
            <person name="Bertrand D."/>
            <person name="Gao S."/>
            <person name="Seet Q."/>
            <person name="Wongkham S."/>
            <person name="Teh B.T."/>
            <person name="Wongkham C."/>
            <person name="Intapan P.M."/>
            <person name="Maleewong W."/>
            <person name="Yang X."/>
            <person name="Hu M."/>
            <person name="Wang Z."/>
            <person name="Hofmann A."/>
            <person name="Sternberg P.W."/>
            <person name="Tan P."/>
            <person name="Wang J."/>
            <person name="Gasser R.B."/>
        </authorList>
    </citation>
    <scope>NUCLEOTIDE SEQUENCE [LARGE SCALE GENOMIC DNA]</scope>
</reference>
<organism evidence="8 9">
    <name type="scientific">Opisthorchis viverrini</name>
    <name type="common">Southeast Asian liver fluke</name>
    <dbReference type="NCBI Taxonomy" id="6198"/>
    <lineage>
        <taxon>Eukaryota</taxon>
        <taxon>Metazoa</taxon>
        <taxon>Spiralia</taxon>
        <taxon>Lophotrochozoa</taxon>
        <taxon>Platyhelminthes</taxon>
        <taxon>Trematoda</taxon>
        <taxon>Digenea</taxon>
        <taxon>Opisthorchiida</taxon>
        <taxon>Opisthorchiata</taxon>
        <taxon>Opisthorchiidae</taxon>
        <taxon>Opisthorchis</taxon>
    </lineage>
</organism>
<dbReference type="GO" id="GO:0043565">
    <property type="term" value="F:sequence-specific DNA binding"/>
    <property type="evidence" value="ECO:0007669"/>
    <property type="project" value="InterPro"/>
</dbReference>
<feature type="non-terminal residue" evidence="8">
    <location>
        <position position="30"/>
    </location>
</feature>
<keyword evidence="4" id="KW-0805">Transcription regulation</keyword>
<keyword evidence="2" id="KW-0863">Zinc-finger</keyword>
<feature type="non-terminal residue" evidence="8">
    <location>
        <position position="1"/>
    </location>
</feature>
<dbReference type="OrthoDB" id="5771769at2759"/>
<dbReference type="Pfam" id="PF00105">
    <property type="entry name" value="zf-C4"/>
    <property type="match status" value="1"/>
</dbReference>
<dbReference type="GO" id="GO:0003700">
    <property type="term" value="F:DNA-binding transcription factor activity"/>
    <property type="evidence" value="ECO:0007669"/>
    <property type="project" value="InterPro"/>
</dbReference>
<keyword evidence="9" id="KW-1185">Reference proteome</keyword>
<dbReference type="EMBL" id="KL596996">
    <property type="protein sequence ID" value="KER21071.1"/>
    <property type="molecule type" value="Genomic_DNA"/>
</dbReference>
<accession>A0A074Z1Z7</accession>
<dbReference type="AlphaFoldDB" id="A0A074Z1Z7"/>
<gene>
    <name evidence="8" type="ORF">T265_10516</name>
</gene>
<evidence type="ECO:0000313" key="8">
    <source>
        <dbReference type="EMBL" id="KER21071.1"/>
    </source>
</evidence>
<dbReference type="InterPro" id="IPR001628">
    <property type="entry name" value="Znf_hrmn_rcpt"/>
</dbReference>
<keyword evidence="1" id="KW-0479">Metal-binding</keyword>
<name>A0A074Z1Z7_OPIVI</name>
<sequence length="30" mass="3161">GTANGTKLSTAVGGCRVDKSHRNQCRACRL</sequence>
<feature type="domain" description="Nuclear receptor" evidence="7">
    <location>
        <begin position="11"/>
        <end position="30"/>
    </location>
</feature>
<dbReference type="CTD" id="20324684"/>
<evidence type="ECO:0000256" key="2">
    <source>
        <dbReference type="ARBA" id="ARBA00022771"/>
    </source>
</evidence>
<keyword evidence="6" id="KW-0804">Transcription</keyword>
<keyword evidence="3" id="KW-0862">Zinc</keyword>
<evidence type="ECO:0000256" key="5">
    <source>
        <dbReference type="ARBA" id="ARBA00023125"/>
    </source>
</evidence>
<keyword evidence="5" id="KW-0238">DNA-binding</keyword>
<dbReference type="Proteomes" id="UP000054324">
    <property type="component" value="Unassembled WGS sequence"/>
</dbReference>
<dbReference type="KEGG" id="ovi:T265_10516"/>
<evidence type="ECO:0000259" key="7">
    <source>
        <dbReference type="Pfam" id="PF00105"/>
    </source>
</evidence>
<evidence type="ECO:0000256" key="1">
    <source>
        <dbReference type="ARBA" id="ARBA00022723"/>
    </source>
</evidence>
<protein>
    <recommendedName>
        <fullName evidence="7">Nuclear receptor domain-containing protein</fullName>
    </recommendedName>
</protein>
<dbReference type="GO" id="GO:0008270">
    <property type="term" value="F:zinc ion binding"/>
    <property type="evidence" value="ECO:0007669"/>
    <property type="project" value="UniProtKB-KW"/>
</dbReference>
<evidence type="ECO:0000256" key="3">
    <source>
        <dbReference type="ARBA" id="ARBA00022833"/>
    </source>
</evidence>
<proteinExistence type="predicted"/>